<protein>
    <submittedName>
        <fullName evidence="1">Uncharacterized protein</fullName>
    </submittedName>
</protein>
<sequence length="32" mass="3659">MSGFKNGAKVGQKQINEKNIEFVHQVNDKLQE</sequence>
<dbReference type="OrthoDB" id="2230085at2"/>
<name>A0A0F2CY20_STROR</name>
<dbReference type="Proteomes" id="UP000033657">
    <property type="component" value="Unassembled WGS sequence"/>
</dbReference>
<reference evidence="1 2" key="1">
    <citation type="submission" date="2015-02" db="EMBL/GenBank/DDBJ databases">
        <title>Evolution of amylase-binding proteins of oral streptococcal species.</title>
        <authorList>
            <person name="Haase E.M."/>
        </authorList>
    </citation>
    <scope>NUCLEOTIDE SEQUENCE [LARGE SCALE GENOMIC DNA]</scope>
    <source>
        <strain evidence="1 2">COL85/1862</strain>
    </source>
</reference>
<dbReference type="EMBL" id="JYGM01000008">
    <property type="protein sequence ID" value="KJQ62630.1"/>
    <property type="molecule type" value="Genomic_DNA"/>
</dbReference>
<evidence type="ECO:0000313" key="2">
    <source>
        <dbReference type="Proteomes" id="UP000033657"/>
    </source>
</evidence>
<comment type="caution">
    <text evidence="1">The sequence shown here is derived from an EMBL/GenBank/DDBJ whole genome shotgun (WGS) entry which is preliminary data.</text>
</comment>
<gene>
    <name evidence="1" type="ORF">TZ87_01134</name>
</gene>
<dbReference type="PATRIC" id="fig|28037.209.peg.1126"/>
<organism evidence="1 2">
    <name type="scientific">Streptococcus oralis subsp. oralis</name>
    <dbReference type="NCBI Taxonomy" id="1891914"/>
    <lineage>
        <taxon>Bacteria</taxon>
        <taxon>Bacillati</taxon>
        <taxon>Bacillota</taxon>
        <taxon>Bacilli</taxon>
        <taxon>Lactobacillales</taxon>
        <taxon>Streptococcaceae</taxon>
        <taxon>Streptococcus</taxon>
    </lineage>
</organism>
<proteinExistence type="predicted"/>
<dbReference type="AlphaFoldDB" id="A0A0F2CY20"/>
<accession>A0A0F2CY20</accession>
<evidence type="ECO:0000313" key="1">
    <source>
        <dbReference type="EMBL" id="KJQ62630.1"/>
    </source>
</evidence>